<dbReference type="Pfam" id="PF13744">
    <property type="entry name" value="HTH_37"/>
    <property type="match status" value="1"/>
</dbReference>
<dbReference type="CDD" id="cd00093">
    <property type="entry name" value="HTH_XRE"/>
    <property type="match status" value="1"/>
</dbReference>
<evidence type="ECO:0000313" key="2">
    <source>
        <dbReference type="EMBL" id="VAW67450.1"/>
    </source>
</evidence>
<evidence type="ECO:0000259" key="1">
    <source>
        <dbReference type="PROSITE" id="PS50943"/>
    </source>
</evidence>
<accession>A0A3B0XRW5</accession>
<proteinExistence type="predicted"/>
<dbReference type="InterPro" id="IPR010982">
    <property type="entry name" value="Lambda_DNA-bd_dom_sf"/>
</dbReference>
<dbReference type="SUPFAM" id="SSF47413">
    <property type="entry name" value="lambda repressor-like DNA-binding domains"/>
    <property type="match status" value="1"/>
</dbReference>
<dbReference type="PROSITE" id="PS50943">
    <property type="entry name" value="HTH_CROC1"/>
    <property type="match status" value="1"/>
</dbReference>
<dbReference type="AlphaFoldDB" id="A0A3B0XRW5"/>
<organism evidence="2">
    <name type="scientific">hydrothermal vent metagenome</name>
    <dbReference type="NCBI Taxonomy" id="652676"/>
    <lineage>
        <taxon>unclassified sequences</taxon>
        <taxon>metagenomes</taxon>
        <taxon>ecological metagenomes</taxon>
    </lineage>
</organism>
<dbReference type="GO" id="GO:0003677">
    <property type="term" value="F:DNA binding"/>
    <property type="evidence" value="ECO:0007669"/>
    <property type="project" value="InterPro"/>
</dbReference>
<protein>
    <recommendedName>
        <fullName evidence="1">HTH cro/C1-type domain-containing protein</fullName>
    </recommendedName>
</protein>
<feature type="domain" description="HTH cro/C1-type" evidence="1">
    <location>
        <begin position="32"/>
        <end position="86"/>
    </location>
</feature>
<dbReference type="Gene3D" id="1.10.260.40">
    <property type="entry name" value="lambda repressor-like DNA-binding domains"/>
    <property type="match status" value="1"/>
</dbReference>
<dbReference type="InterPro" id="IPR039554">
    <property type="entry name" value="HigA2-like_HTH"/>
</dbReference>
<reference evidence="2" key="1">
    <citation type="submission" date="2018-06" db="EMBL/GenBank/DDBJ databases">
        <authorList>
            <person name="Zhirakovskaya E."/>
        </authorList>
    </citation>
    <scope>NUCLEOTIDE SEQUENCE</scope>
</reference>
<name>A0A3B0XRW5_9ZZZZ</name>
<sequence length="105" mass="11640">MPIKLYDSPFHVDESPEVSSVMVLKADLLIMLRDIIEVQGWTQAVAADRLGIKQPGVSYIKNGKIDKFALDKLFTMLDSLGFRAKFTHAGEQSTITIQKVEATTA</sequence>
<dbReference type="EMBL" id="UOFJ01000271">
    <property type="protein sequence ID" value="VAW67450.1"/>
    <property type="molecule type" value="Genomic_DNA"/>
</dbReference>
<gene>
    <name evidence="2" type="ORF">MNBD_GAMMA10-878</name>
</gene>
<dbReference type="InterPro" id="IPR001387">
    <property type="entry name" value="Cro/C1-type_HTH"/>
</dbReference>